<dbReference type="Pfam" id="PF01609">
    <property type="entry name" value="DDE_Tnp_1"/>
    <property type="match status" value="1"/>
</dbReference>
<dbReference type="SUPFAM" id="SSF53098">
    <property type="entry name" value="Ribonuclease H-like"/>
    <property type="match status" value="1"/>
</dbReference>
<accession>A0ABT8LI61</accession>
<dbReference type="Proteomes" id="UP001172083">
    <property type="component" value="Unassembled WGS sequence"/>
</dbReference>
<protein>
    <submittedName>
        <fullName evidence="2">Transposase</fullName>
    </submittedName>
</protein>
<evidence type="ECO:0000259" key="1">
    <source>
        <dbReference type="Pfam" id="PF01609"/>
    </source>
</evidence>
<feature type="domain" description="Transposase IS4-like" evidence="1">
    <location>
        <begin position="11"/>
        <end position="99"/>
    </location>
</feature>
<dbReference type="InterPro" id="IPR012337">
    <property type="entry name" value="RNaseH-like_sf"/>
</dbReference>
<dbReference type="EMBL" id="JAUJEB010000019">
    <property type="protein sequence ID" value="MDN5217495.1"/>
    <property type="molecule type" value="Genomic_DNA"/>
</dbReference>
<name>A0ABT8LI61_9BACT</name>
<proteinExistence type="predicted"/>
<dbReference type="InterPro" id="IPR002559">
    <property type="entry name" value="Transposase_11"/>
</dbReference>
<evidence type="ECO:0000313" key="2">
    <source>
        <dbReference type="EMBL" id="MDN5217495.1"/>
    </source>
</evidence>
<reference evidence="2" key="1">
    <citation type="submission" date="2023-06" db="EMBL/GenBank/DDBJ databases">
        <title>Genomic of Agaribacillus aureum.</title>
        <authorList>
            <person name="Wang G."/>
        </authorList>
    </citation>
    <scope>NUCLEOTIDE SEQUENCE</scope>
    <source>
        <strain evidence="2">BMA12</strain>
    </source>
</reference>
<evidence type="ECO:0000313" key="3">
    <source>
        <dbReference type="Proteomes" id="UP001172083"/>
    </source>
</evidence>
<comment type="caution">
    <text evidence="2">The sequence shown here is derived from an EMBL/GenBank/DDBJ whole genome shotgun (WGS) entry which is preliminary data.</text>
</comment>
<keyword evidence="3" id="KW-1185">Reference proteome</keyword>
<gene>
    <name evidence="2" type="ORF">QQ020_35815</name>
</gene>
<dbReference type="RefSeq" id="WP_346762830.1">
    <property type="nucleotide sequence ID" value="NZ_JAUJEB010000019.1"/>
</dbReference>
<sequence length="184" mass="21782">MFCLVAKDQLLKRQKRQHTKTKRRGKAKVEKQVWDALELNVFVTNTTESQIPSNQLHQAYRLRWQIELIFKAWKQVCKIHKIKEVKAHRVLTIIYAQLLWIVLNWSIINNLATRIGYGKDKVLSIYKCFKTMKALNPIERDCLYKKKSINTFLELVKNTLAKIHFVEIRKGHLSSISLLNIFSY</sequence>
<organism evidence="2 3">
    <name type="scientific">Agaribacillus aureus</name>
    <dbReference type="NCBI Taxonomy" id="3051825"/>
    <lineage>
        <taxon>Bacteria</taxon>
        <taxon>Pseudomonadati</taxon>
        <taxon>Bacteroidota</taxon>
        <taxon>Cytophagia</taxon>
        <taxon>Cytophagales</taxon>
        <taxon>Splendidivirgaceae</taxon>
        <taxon>Agaribacillus</taxon>
    </lineage>
</organism>